<comment type="caution">
    <text evidence="3">The sequence shown here is derived from an EMBL/GenBank/DDBJ whole genome shotgun (WGS) entry which is preliminary data.</text>
</comment>
<dbReference type="InterPro" id="IPR019986">
    <property type="entry name" value="YloV-like"/>
</dbReference>
<protein>
    <submittedName>
        <fullName evidence="3">DAK2 domain-containing protein</fullName>
    </submittedName>
</protein>
<reference evidence="4" key="1">
    <citation type="journal article" date="2019" name="Int. J. Syst. Evol. Microbiol.">
        <title>The Global Catalogue of Microorganisms (GCM) 10K type strain sequencing project: providing services to taxonomists for standard genome sequencing and annotation.</title>
        <authorList>
            <consortium name="The Broad Institute Genomics Platform"/>
            <consortium name="The Broad Institute Genome Sequencing Center for Infectious Disease"/>
            <person name="Wu L."/>
            <person name="Ma J."/>
        </authorList>
    </citation>
    <scope>NUCLEOTIDE SEQUENCE [LARGE SCALE GENOMIC DNA]</scope>
    <source>
        <strain evidence="4">CCUG 46385</strain>
    </source>
</reference>
<dbReference type="SUPFAM" id="SSF101473">
    <property type="entry name" value="DhaL-like"/>
    <property type="match status" value="1"/>
</dbReference>
<dbReference type="PROSITE" id="PS51480">
    <property type="entry name" value="DHAL"/>
    <property type="match status" value="1"/>
</dbReference>
<evidence type="ECO:0000256" key="1">
    <source>
        <dbReference type="SAM" id="Coils"/>
    </source>
</evidence>
<dbReference type="Proteomes" id="UP001595916">
    <property type="component" value="Unassembled WGS sequence"/>
</dbReference>
<dbReference type="InterPro" id="IPR004007">
    <property type="entry name" value="DhaL_dom"/>
</dbReference>
<dbReference type="InterPro" id="IPR036117">
    <property type="entry name" value="DhaL_dom_sf"/>
</dbReference>
<evidence type="ECO:0000313" key="3">
    <source>
        <dbReference type="EMBL" id="MFC4804144.1"/>
    </source>
</evidence>
<proteinExistence type="predicted"/>
<dbReference type="Gene3D" id="1.25.40.340">
    <property type="match status" value="1"/>
</dbReference>
<keyword evidence="4" id="KW-1185">Reference proteome</keyword>
<dbReference type="PANTHER" id="PTHR33434">
    <property type="entry name" value="DEGV DOMAIN-CONTAINING PROTEIN DR_1986-RELATED"/>
    <property type="match status" value="1"/>
</dbReference>
<dbReference type="EMBL" id="JBHSHL010000013">
    <property type="protein sequence ID" value="MFC4804144.1"/>
    <property type="molecule type" value="Genomic_DNA"/>
</dbReference>
<gene>
    <name evidence="3" type="ORF">ACFO4R_03535</name>
</gene>
<dbReference type="NCBIfam" id="TIGR03599">
    <property type="entry name" value="YloV"/>
    <property type="match status" value="1"/>
</dbReference>
<dbReference type="SMART" id="SM01121">
    <property type="entry name" value="Dak1_2"/>
    <property type="match status" value="1"/>
</dbReference>
<feature type="coiled-coil region" evidence="1">
    <location>
        <begin position="298"/>
        <end position="325"/>
    </location>
</feature>
<dbReference type="InterPro" id="IPR048394">
    <property type="entry name" value="FakA-like_M"/>
</dbReference>
<dbReference type="Pfam" id="PF13684">
    <property type="entry name" value="FakA-like_C"/>
    <property type="match status" value="1"/>
</dbReference>
<dbReference type="InterPro" id="IPR050270">
    <property type="entry name" value="DegV_domain_contain"/>
</dbReference>
<dbReference type="Pfam" id="PF21645">
    <property type="entry name" value="FakA-like_M"/>
    <property type="match status" value="1"/>
</dbReference>
<dbReference type="RefSeq" id="WP_379787637.1">
    <property type="nucleotide sequence ID" value="NZ_JBHSHL010000013.1"/>
</dbReference>
<feature type="domain" description="DhaL" evidence="2">
    <location>
        <begin position="7"/>
        <end position="198"/>
    </location>
</feature>
<dbReference type="InterPro" id="IPR033470">
    <property type="entry name" value="FakA-like_C"/>
</dbReference>
<name>A0ABV9QJR7_9FIRM</name>
<evidence type="ECO:0000259" key="2">
    <source>
        <dbReference type="PROSITE" id="PS51480"/>
    </source>
</evidence>
<accession>A0ABV9QJR7</accession>
<sequence length="543" mass="59594">MNRIEGRLFRQMLISGANNLANERDIVDRLNVFPVPDGDTGTNMSLTMSSAIAELQKTDSNHPEDIGKAVARGSLMGARGNSGVILSQILRGFAQAIEGKQNLGVEDVANALSSASKVAYKAVIKPVEGTILTVCRETAEVAQEHRDMEEMSVFLKKVLEGARRSLAHTPELLKALKEANVVDSGGRGLLSILEGMIRCYEGSPVNADGTSTAAPQDFDELMKQDIHAFSGEIEFGYCTEFFLRTYEVDAETFRKEIEHMGDSMVVVGDEGVIKIHIHTEDPGAVLQMAGAHGALDRIKIENMRLQQEEVLKKRAEEAHQEETEELPFGIISVVTGKGLAQIMKDLNVTLTIEGGQTMNPSTEDFVKAIEKINSQNIFIFPNNSNIIMAASQAKEISDKNVIVIPTKDIPSSLVALMNVDPEAEMEEIEQGMLEAIARVRSGEITYAVRDTVNGDKDIKEGEIIAITGKQIMANGNDIGSVTLSMIEQMADEDSEIITLFYGEDVRQEEAEALREKVQQKFPDCDTELYEGGQPLYYYLVSVE</sequence>
<dbReference type="Pfam" id="PF02734">
    <property type="entry name" value="Dak2"/>
    <property type="match status" value="1"/>
</dbReference>
<dbReference type="PANTHER" id="PTHR33434:SF4">
    <property type="entry name" value="PHOSPHATASE PROTEIN"/>
    <property type="match status" value="1"/>
</dbReference>
<keyword evidence="1" id="KW-0175">Coiled coil</keyword>
<organism evidence="3 4">
    <name type="scientific">Filifactor villosus</name>
    <dbReference type="NCBI Taxonomy" id="29374"/>
    <lineage>
        <taxon>Bacteria</taxon>
        <taxon>Bacillati</taxon>
        <taxon>Bacillota</taxon>
        <taxon>Clostridia</taxon>
        <taxon>Peptostreptococcales</taxon>
        <taxon>Filifactoraceae</taxon>
        <taxon>Filifactor</taxon>
    </lineage>
</organism>
<dbReference type="SMART" id="SM01120">
    <property type="entry name" value="Dak2"/>
    <property type="match status" value="1"/>
</dbReference>
<evidence type="ECO:0000313" key="4">
    <source>
        <dbReference type="Proteomes" id="UP001595916"/>
    </source>
</evidence>